<reference evidence="1 2" key="1">
    <citation type="journal article" date="2018" name="Genomics">
        <title>Molecular footprints of inshore aquatic adaptation in Indo-Pacific humpback dolphin (Sousa chinensis).</title>
        <authorList>
            <person name="Ming Y."/>
            <person name="Jian J."/>
            <person name="Yu F."/>
            <person name="Yu X."/>
            <person name="Wang J."/>
            <person name="Liu W."/>
        </authorList>
    </citation>
    <scope>NUCLEOTIDE SEQUENCE [LARGE SCALE GENOMIC DNA]</scope>
    <source>
        <strain evidence="1">MY-2018</strain>
        <tissue evidence="1">Skin</tissue>
    </source>
</reference>
<evidence type="ECO:0000313" key="1">
    <source>
        <dbReference type="EMBL" id="TEA36799.1"/>
    </source>
</evidence>
<accession>A0A484GMU6</accession>
<dbReference type="Proteomes" id="UP000295264">
    <property type="component" value="Unassembled WGS sequence"/>
</dbReference>
<keyword evidence="2" id="KW-1185">Reference proteome</keyword>
<dbReference type="AlphaFoldDB" id="A0A484GMU6"/>
<name>A0A484GMU6_SOUCH</name>
<organism evidence="1 2">
    <name type="scientific">Sousa chinensis</name>
    <name type="common">Indo-pacific humpbacked dolphin</name>
    <name type="synonym">Steno chinensis</name>
    <dbReference type="NCBI Taxonomy" id="103600"/>
    <lineage>
        <taxon>Eukaryota</taxon>
        <taxon>Metazoa</taxon>
        <taxon>Chordata</taxon>
        <taxon>Craniata</taxon>
        <taxon>Vertebrata</taxon>
        <taxon>Euteleostomi</taxon>
        <taxon>Mammalia</taxon>
        <taxon>Eutheria</taxon>
        <taxon>Laurasiatheria</taxon>
        <taxon>Artiodactyla</taxon>
        <taxon>Whippomorpha</taxon>
        <taxon>Cetacea</taxon>
        <taxon>Odontoceti</taxon>
        <taxon>Delphinidae</taxon>
        <taxon>Sousa</taxon>
    </lineage>
</organism>
<comment type="caution">
    <text evidence="1">The sequence shown here is derived from an EMBL/GenBank/DDBJ whole genome shotgun (WGS) entry which is preliminary data.</text>
</comment>
<protein>
    <submittedName>
        <fullName evidence="1">Uncharacterized protein</fullName>
    </submittedName>
</protein>
<dbReference type="EMBL" id="QWLN02005965">
    <property type="protein sequence ID" value="TEA36799.1"/>
    <property type="molecule type" value="Genomic_DNA"/>
</dbReference>
<evidence type="ECO:0000313" key="2">
    <source>
        <dbReference type="Proteomes" id="UP000295264"/>
    </source>
</evidence>
<sequence>MIKTKLKDLKQIEGMKITKAFIALKINCLKHNGKHPYVTLETFHSSLVLQVYEKHSF</sequence>
<gene>
    <name evidence="1" type="ORF">DBR06_SOUSAS310223</name>
</gene>
<proteinExistence type="predicted"/>